<dbReference type="InterPro" id="IPR022928">
    <property type="entry name" value="RNA_2'-PTrans_KptA"/>
</dbReference>
<dbReference type="PANTHER" id="PTHR12684:SF2">
    <property type="entry name" value="TRNA 2'-PHOSPHOTRANSFERASE 1"/>
    <property type="match status" value="1"/>
</dbReference>
<evidence type="ECO:0000256" key="4">
    <source>
        <dbReference type="ARBA" id="ARBA00025212"/>
    </source>
</evidence>
<evidence type="ECO:0000313" key="7">
    <source>
        <dbReference type="Proteomes" id="UP000612899"/>
    </source>
</evidence>
<dbReference type="GO" id="GO:0000215">
    <property type="term" value="F:tRNA 2'-phosphotransferase activity"/>
    <property type="evidence" value="ECO:0007669"/>
    <property type="project" value="TreeGrafter"/>
</dbReference>
<dbReference type="AlphaFoldDB" id="A0A8J3QGM3"/>
<dbReference type="Gene3D" id="3.20.170.30">
    <property type="match status" value="1"/>
</dbReference>
<dbReference type="Pfam" id="PF01885">
    <property type="entry name" value="PTS_2-RNA"/>
    <property type="match status" value="1"/>
</dbReference>
<comment type="function">
    <text evidence="4 5">Removes the 2'-phosphate from RNA via an intermediate in which the phosphate is ADP-ribosylated by NAD followed by a presumed transesterification to release the RNA and generate ADP-ribose 1''-2''-cyclic phosphate (APPR&gt;P). May function as an ADP-ribosylase.</text>
</comment>
<dbReference type="GO" id="GO:0006388">
    <property type="term" value="P:tRNA splicing, via endonucleolytic cleavage and ligation"/>
    <property type="evidence" value="ECO:0007669"/>
    <property type="project" value="UniProtKB-UniRule"/>
</dbReference>
<dbReference type="Proteomes" id="UP000612899">
    <property type="component" value="Unassembled WGS sequence"/>
</dbReference>
<gene>
    <name evidence="5 6" type="primary">kptA</name>
    <name evidence="6" type="ORF">Rhe02_88060</name>
</gene>
<dbReference type="InterPro" id="IPR042081">
    <property type="entry name" value="RNA_2'-PTrans_C"/>
</dbReference>
<protein>
    <recommendedName>
        <fullName evidence="5">Probable RNA 2'-phosphotransferase</fullName>
        <ecNumber evidence="5">2.7.1.-</ecNumber>
    </recommendedName>
</protein>
<keyword evidence="3 5" id="KW-0520">NAD</keyword>
<evidence type="ECO:0000256" key="1">
    <source>
        <dbReference type="ARBA" id="ARBA00009836"/>
    </source>
</evidence>
<dbReference type="InterPro" id="IPR042080">
    <property type="entry name" value="RNA_2'-PTrans_N"/>
</dbReference>
<evidence type="ECO:0000256" key="5">
    <source>
        <dbReference type="HAMAP-Rule" id="MF_00299"/>
    </source>
</evidence>
<reference evidence="6" key="1">
    <citation type="submission" date="2021-01" db="EMBL/GenBank/DDBJ databases">
        <title>Whole genome shotgun sequence of Rhizocola hellebori NBRC 109834.</title>
        <authorList>
            <person name="Komaki H."/>
            <person name="Tamura T."/>
        </authorList>
    </citation>
    <scope>NUCLEOTIDE SEQUENCE</scope>
    <source>
        <strain evidence="6">NBRC 109834</strain>
    </source>
</reference>
<evidence type="ECO:0000256" key="2">
    <source>
        <dbReference type="ARBA" id="ARBA00022679"/>
    </source>
</evidence>
<evidence type="ECO:0000313" key="6">
    <source>
        <dbReference type="EMBL" id="GIH10739.1"/>
    </source>
</evidence>
<accession>A0A8J3QGM3</accession>
<dbReference type="RefSeq" id="WP_203914458.1">
    <property type="nucleotide sequence ID" value="NZ_BONY01000105.1"/>
</dbReference>
<dbReference type="GO" id="GO:0003950">
    <property type="term" value="F:NAD+ poly-ADP-ribosyltransferase activity"/>
    <property type="evidence" value="ECO:0007669"/>
    <property type="project" value="InterPro"/>
</dbReference>
<dbReference type="PANTHER" id="PTHR12684">
    <property type="entry name" value="PUTATIVE PHOSPHOTRANSFERASE"/>
    <property type="match status" value="1"/>
</dbReference>
<comment type="caution">
    <text evidence="6">The sequence shown here is derived from an EMBL/GenBank/DDBJ whole genome shotgun (WGS) entry which is preliminary data.</text>
</comment>
<comment type="similarity">
    <text evidence="1 5">Belongs to the KptA/TPT1 family.</text>
</comment>
<proteinExistence type="inferred from homology"/>
<dbReference type="InterPro" id="IPR002745">
    <property type="entry name" value="Ptrans_KptA/Tpt1"/>
</dbReference>
<sequence>MDPVKASKRLAYVLRHGPDSIGITLSPDGWVDIDVLLKAMASHGLRLDRDQLMAVVGGSDKQRFAVQENRIRANQGHSVEVELGYAPCAPPEVLYHGTASRNLSSIFAKGLVRGDRHHVHLSPDMDTARKAGARHGFPVVLQINTKDMLSVGYQFFVSDNGVWLTAEVPPEFLITLET</sequence>
<name>A0A8J3QGM3_9ACTN</name>
<dbReference type="EMBL" id="BONY01000105">
    <property type="protein sequence ID" value="GIH10739.1"/>
    <property type="molecule type" value="Genomic_DNA"/>
</dbReference>
<dbReference type="HAMAP" id="MF_00299">
    <property type="entry name" value="KptA"/>
    <property type="match status" value="1"/>
</dbReference>
<keyword evidence="7" id="KW-1185">Reference proteome</keyword>
<dbReference type="Gene3D" id="1.10.10.970">
    <property type="entry name" value="RNA 2'-phosphotransferase, Tpt1/KptA family, N-terminal domain"/>
    <property type="match status" value="1"/>
</dbReference>
<organism evidence="6 7">
    <name type="scientific">Rhizocola hellebori</name>
    <dbReference type="NCBI Taxonomy" id="1392758"/>
    <lineage>
        <taxon>Bacteria</taxon>
        <taxon>Bacillati</taxon>
        <taxon>Actinomycetota</taxon>
        <taxon>Actinomycetes</taxon>
        <taxon>Micromonosporales</taxon>
        <taxon>Micromonosporaceae</taxon>
        <taxon>Rhizocola</taxon>
    </lineage>
</organism>
<keyword evidence="2 5" id="KW-0808">Transferase</keyword>
<dbReference type="SUPFAM" id="SSF56399">
    <property type="entry name" value="ADP-ribosylation"/>
    <property type="match status" value="1"/>
</dbReference>
<evidence type="ECO:0000256" key="3">
    <source>
        <dbReference type="ARBA" id="ARBA00023027"/>
    </source>
</evidence>
<dbReference type="EC" id="2.7.1.-" evidence="5"/>